<organism evidence="2 3">
    <name type="scientific">Candidatus Phaeomarinibacter ectocarpi</name>
    <dbReference type="NCBI Taxonomy" id="1458461"/>
    <lineage>
        <taxon>Bacteria</taxon>
        <taxon>Pseudomonadati</taxon>
        <taxon>Pseudomonadota</taxon>
        <taxon>Alphaproteobacteria</taxon>
        <taxon>Hyphomicrobiales</taxon>
        <taxon>Parvibaculaceae</taxon>
        <taxon>Candidatus Phaeomarinibacter</taxon>
    </lineage>
</organism>
<evidence type="ECO:0000313" key="2">
    <source>
        <dbReference type="EMBL" id="CDO59999.1"/>
    </source>
</evidence>
<dbReference type="AlphaFoldDB" id="X5MFN4"/>
<gene>
    <name evidence="2" type="ORF">BN1012_Phect1785</name>
</gene>
<dbReference type="Gene3D" id="2.60.120.260">
    <property type="entry name" value="Galactose-binding domain-like"/>
    <property type="match status" value="1"/>
</dbReference>
<feature type="chain" id="PRO_5004958298" evidence="1">
    <location>
        <begin position="21"/>
        <end position="241"/>
    </location>
</feature>
<evidence type="ECO:0000313" key="3">
    <source>
        <dbReference type="Proteomes" id="UP000032160"/>
    </source>
</evidence>
<feature type="signal peptide" evidence="1">
    <location>
        <begin position="1"/>
        <end position="20"/>
    </location>
</feature>
<protein>
    <submittedName>
        <fullName evidence="2">Uncharacterized protein</fullName>
    </submittedName>
</protein>
<dbReference type="EMBL" id="HG966617">
    <property type="protein sequence ID" value="CDO59999.1"/>
    <property type="molecule type" value="Genomic_DNA"/>
</dbReference>
<reference evidence="2 3" key="1">
    <citation type="journal article" date="2014" name="Front. Genet.">
        <title>Genome and metabolic network of "Candidatus Phaeomarinobacter ectocarpi" Ec32, a new candidate genus of Alphaproteobacteria frequently associated with brown algae.</title>
        <authorList>
            <person name="Dittami S.M."/>
            <person name="Barbeyron T."/>
            <person name="Boyen C."/>
            <person name="Cambefort J."/>
            <person name="Collet G."/>
            <person name="Delage L."/>
            <person name="Gobet A."/>
            <person name="Groisillier A."/>
            <person name="Leblanc C."/>
            <person name="Michel G."/>
            <person name="Scornet D."/>
            <person name="Siegel A."/>
            <person name="Tapia J.E."/>
            <person name="Tonon T."/>
        </authorList>
    </citation>
    <scope>NUCLEOTIDE SEQUENCE [LARGE SCALE GENOMIC DNA]</scope>
    <source>
        <strain evidence="2 3">Ec32</strain>
    </source>
</reference>
<evidence type="ECO:0000256" key="1">
    <source>
        <dbReference type="SAM" id="SignalP"/>
    </source>
</evidence>
<proteinExistence type="predicted"/>
<name>X5MFN4_9HYPH</name>
<dbReference type="HOGENOM" id="CLU_1218570_0_0_5"/>
<accession>X5MFN4</accession>
<dbReference type="KEGG" id="pect:BN1012_Phect1785"/>
<sequence length="241" mass="26972">MLIRRSLLVLSAFIGFSATASTGQSEEARTPNGGERDFTVSVWADNWFEFYVNGELVGEDSTPVTEIRSFNSDTFTFRAAYPLTLSVVTRDYIENDSGLEYIGSFFGLFPVSASFTFFQQIGDGGFIAQVTETDSGRLVATTSKDWRGLVLHRAPLNPDCEKSTQPLTDCEFYSVDAPDGWKAQNYDDTGWVDATEYTVDEIGARFGYNDIDWDPTASLIWTEDIKIDNTILWRHLVPAPE</sequence>
<dbReference type="Proteomes" id="UP000032160">
    <property type="component" value="Chromosome I"/>
</dbReference>
<keyword evidence="1" id="KW-0732">Signal</keyword>
<keyword evidence="3" id="KW-1185">Reference proteome</keyword>